<reference evidence="2" key="1">
    <citation type="submission" date="2023-07" db="EMBL/GenBank/DDBJ databases">
        <title>Two novel species in the genus Flavivirga.</title>
        <authorList>
            <person name="Kwon K."/>
        </authorList>
    </citation>
    <scope>NUCLEOTIDE SEQUENCE</scope>
    <source>
        <strain evidence="2">KCTC 52353</strain>
    </source>
</reference>
<feature type="signal peptide" evidence="1">
    <location>
        <begin position="1"/>
        <end position="24"/>
    </location>
</feature>
<comment type="caution">
    <text evidence="2">The sequence shown here is derived from an EMBL/GenBank/DDBJ whole genome shotgun (WGS) entry which is preliminary data.</text>
</comment>
<dbReference type="RefSeq" id="WP_303277619.1">
    <property type="nucleotide sequence ID" value="NZ_JAUOEK010000101.1"/>
</dbReference>
<keyword evidence="1" id="KW-0732">Signal</keyword>
<protein>
    <submittedName>
        <fullName evidence="2">Uncharacterized protein</fullName>
    </submittedName>
</protein>
<evidence type="ECO:0000313" key="2">
    <source>
        <dbReference type="EMBL" id="MDO5969926.1"/>
    </source>
</evidence>
<dbReference type="Proteomes" id="UP001176883">
    <property type="component" value="Unassembled WGS sequence"/>
</dbReference>
<gene>
    <name evidence="2" type="ORF">Q4Q35_08900</name>
</gene>
<name>A0ABT8WA31_9FLAO</name>
<evidence type="ECO:0000313" key="3">
    <source>
        <dbReference type="Proteomes" id="UP001176883"/>
    </source>
</evidence>
<organism evidence="2 3">
    <name type="scientific">Flavivirga aquimarina</name>
    <dbReference type="NCBI Taxonomy" id="2027862"/>
    <lineage>
        <taxon>Bacteria</taxon>
        <taxon>Pseudomonadati</taxon>
        <taxon>Bacteroidota</taxon>
        <taxon>Flavobacteriia</taxon>
        <taxon>Flavobacteriales</taxon>
        <taxon>Flavobacteriaceae</taxon>
        <taxon>Flavivirga</taxon>
    </lineage>
</organism>
<keyword evidence="3" id="KW-1185">Reference proteome</keyword>
<dbReference type="EMBL" id="JAUOEK010000101">
    <property type="protein sequence ID" value="MDO5969926.1"/>
    <property type="molecule type" value="Genomic_DNA"/>
</dbReference>
<feature type="chain" id="PRO_5046823887" evidence="1">
    <location>
        <begin position="25"/>
        <end position="176"/>
    </location>
</feature>
<evidence type="ECO:0000256" key="1">
    <source>
        <dbReference type="SAM" id="SignalP"/>
    </source>
</evidence>
<accession>A0ABT8WA31</accession>
<proteinExistence type="predicted"/>
<sequence>MKINKLKKSSIFITVLTFTFTLFFANNAICQQNPCIENKEIDYQSIPDGLKGIIEKKLHVYQLKNKKKHEYRVLFFTYKKVCSINLKKTKKRGRTFTANFKVDYQQNSNSNKLYLVSFDFKINGKRFERFLKNRPRKRIVEIRFDSIYNIEKKNDRTGIATATNEVPDDPNKLNYK</sequence>